<dbReference type="PROSITE" id="PS00211">
    <property type="entry name" value="ABC_TRANSPORTER_1"/>
    <property type="match status" value="1"/>
</dbReference>
<dbReference type="GO" id="GO:1902495">
    <property type="term" value="C:transmembrane transporter complex"/>
    <property type="evidence" value="ECO:0007669"/>
    <property type="project" value="UniProtKB-ARBA"/>
</dbReference>
<proteinExistence type="inferred from homology"/>
<dbReference type="Proteomes" id="UP000288212">
    <property type="component" value="Unassembled WGS sequence"/>
</dbReference>
<evidence type="ECO:0000256" key="4">
    <source>
        <dbReference type="ARBA" id="ARBA00038388"/>
    </source>
</evidence>
<evidence type="ECO:0000256" key="1">
    <source>
        <dbReference type="ARBA" id="ARBA00022448"/>
    </source>
</evidence>
<dbReference type="FunFam" id="3.40.50.300:FF:000032">
    <property type="entry name" value="Export ABC transporter ATP-binding protein"/>
    <property type="match status" value="1"/>
</dbReference>
<dbReference type="InterPro" id="IPR017871">
    <property type="entry name" value="ABC_transporter-like_CS"/>
</dbReference>
<comment type="caution">
    <text evidence="6">The sequence shown here is derived from an EMBL/GenBank/DDBJ whole genome shotgun (WGS) entry which is preliminary data.</text>
</comment>
<keyword evidence="2" id="KW-0547">Nucleotide-binding</keyword>
<dbReference type="PANTHER" id="PTHR24220:SF648">
    <property type="entry name" value="ABC TRANSPORTER ATP-BINDING PROTEIN YTRE"/>
    <property type="match status" value="1"/>
</dbReference>
<dbReference type="InterPro" id="IPR015854">
    <property type="entry name" value="ABC_transpr_LolD-like"/>
</dbReference>
<dbReference type="InterPro" id="IPR017911">
    <property type="entry name" value="MacB-like_ATP-bd"/>
</dbReference>
<dbReference type="OrthoDB" id="6224429at2"/>
<dbReference type="GO" id="GO:0022857">
    <property type="term" value="F:transmembrane transporter activity"/>
    <property type="evidence" value="ECO:0007669"/>
    <property type="project" value="TreeGrafter"/>
</dbReference>
<keyword evidence="3 6" id="KW-0067">ATP-binding</keyword>
<comment type="similarity">
    <text evidence="4">Belongs to the ABC transporter superfamily. Macrolide exporter (TC 3.A.1.122) family.</text>
</comment>
<dbReference type="SMART" id="SM00382">
    <property type="entry name" value="AAA"/>
    <property type="match status" value="1"/>
</dbReference>
<accession>A0A432VVL0</accession>
<dbReference type="AlphaFoldDB" id="A0A432VVL0"/>
<reference evidence="6 7" key="1">
    <citation type="journal article" date="2011" name="Front. Microbiol.">
        <title>Genomic signatures of strain selection and enhancement in Bacillus atrophaeus var. globigii, a historical biowarfare simulant.</title>
        <authorList>
            <person name="Gibbons H.S."/>
            <person name="Broomall S.M."/>
            <person name="McNew L.A."/>
            <person name="Daligault H."/>
            <person name="Chapman C."/>
            <person name="Bruce D."/>
            <person name="Karavis M."/>
            <person name="Krepps M."/>
            <person name="McGregor P.A."/>
            <person name="Hong C."/>
            <person name="Park K.H."/>
            <person name="Akmal A."/>
            <person name="Feldman A."/>
            <person name="Lin J.S."/>
            <person name="Chang W.E."/>
            <person name="Higgs B.W."/>
            <person name="Demirev P."/>
            <person name="Lindquist J."/>
            <person name="Liem A."/>
            <person name="Fochler E."/>
            <person name="Read T.D."/>
            <person name="Tapia R."/>
            <person name="Johnson S."/>
            <person name="Bishop-Lilly K.A."/>
            <person name="Detter C."/>
            <person name="Han C."/>
            <person name="Sozhamannan S."/>
            <person name="Rosenzweig C.N."/>
            <person name="Skowronski E.W."/>
        </authorList>
    </citation>
    <scope>NUCLEOTIDE SEQUENCE [LARGE SCALE GENOMIC DNA]</scope>
    <source>
        <strain evidence="6 7">AK5</strain>
    </source>
</reference>
<dbReference type="InterPro" id="IPR003439">
    <property type="entry name" value="ABC_transporter-like_ATP-bd"/>
</dbReference>
<evidence type="ECO:0000256" key="3">
    <source>
        <dbReference type="ARBA" id="ARBA00022840"/>
    </source>
</evidence>
<evidence type="ECO:0000259" key="5">
    <source>
        <dbReference type="PROSITE" id="PS50893"/>
    </source>
</evidence>
<evidence type="ECO:0000256" key="2">
    <source>
        <dbReference type="ARBA" id="ARBA00022741"/>
    </source>
</evidence>
<name>A0A432VVL0_9GAMM</name>
<protein>
    <submittedName>
        <fullName evidence="6">ABC transporter ATP-binding protein</fullName>
    </submittedName>
</protein>
<dbReference type="Pfam" id="PF00005">
    <property type="entry name" value="ABC_tran"/>
    <property type="match status" value="1"/>
</dbReference>
<evidence type="ECO:0000313" key="6">
    <source>
        <dbReference type="EMBL" id="RUO20639.1"/>
    </source>
</evidence>
<dbReference type="CDD" id="cd03255">
    <property type="entry name" value="ABC_MJ0796_LolCDE_FtsE"/>
    <property type="match status" value="1"/>
</dbReference>
<keyword evidence="7" id="KW-1185">Reference proteome</keyword>
<dbReference type="Gene3D" id="3.40.50.300">
    <property type="entry name" value="P-loop containing nucleotide triphosphate hydrolases"/>
    <property type="match status" value="1"/>
</dbReference>
<dbReference type="GO" id="GO:0005524">
    <property type="term" value="F:ATP binding"/>
    <property type="evidence" value="ECO:0007669"/>
    <property type="project" value="UniProtKB-KW"/>
</dbReference>
<dbReference type="GO" id="GO:0016887">
    <property type="term" value="F:ATP hydrolysis activity"/>
    <property type="evidence" value="ECO:0007669"/>
    <property type="project" value="InterPro"/>
</dbReference>
<gene>
    <name evidence="6" type="ORF">CWE06_04835</name>
</gene>
<dbReference type="InterPro" id="IPR003593">
    <property type="entry name" value="AAA+_ATPase"/>
</dbReference>
<organism evidence="6 7">
    <name type="scientific">Aliidiomarina haloalkalitolerans</name>
    <dbReference type="NCBI Taxonomy" id="859059"/>
    <lineage>
        <taxon>Bacteria</taxon>
        <taxon>Pseudomonadati</taxon>
        <taxon>Pseudomonadota</taxon>
        <taxon>Gammaproteobacteria</taxon>
        <taxon>Alteromonadales</taxon>
        <taxon>Idiomarinaceae</taxon>
        <taxon>Aliidiomarina</taxon>
    </lineage>
</organism>
<dbReference type="RefSeq" id="WP_126791740.1">
    <property type="nucleotide sequence ID" value="NZ_PIPI01000002.1"/>
</dbReference>
<sequence length="227" mass="24675">MTELIRLEKLQRTFAQGETELPVLKDLSLTIQDGESLAIVGPSGSGKSTLLSILGLLDDATGGHYWLRGEDVNQLTRQQKSFVRNRHLGWIFQNFNLIGDMTALENVVLPMRYNSDIPSSDYQSRAEALLQRVGLGHKLNALPSELSGGQQQRVAIARALVNKPSLLLADEPTGNLDSGSGQSIVDLLLELSTEGATVILVTHNPDVAQQCQRTIHLVDGVITNASQ</sequence>
<dbReference type="PROSITE" id="PS50893">
    <property type="entry name" value="ABC_TRANSPORTER_2"/>
    <property type="match status" value="1"/>
</dbReference>
<keyword evidence="1" id="KW-0813">Transport</keyword>
<dbReference type="SUPFAM" id="SSF52540">
    <property type="entry name" value="P-loop containing nucleoside triphosphate hydrolases"/>
    <property type="match status" value="1"/>
</dbReference>
<dbReference type="GO" id="GO:0005886">
    <property type="term" value="C:plasma membrane"/>
    <property type="evidence" value="ECO:0007669"/>
    <property type="project" value="TreeGrafter"/>
</dbReference>
<dbReference type="InterPro" id="IPR027417">
    <property type="entry name" value="P-loop_NTPase"/>
</dbReference>
<feature type="domain" description="ABC transporter" evidence="5">
    <location>
        <begin position="5"/>
        <end position="227"/>
    </location>
</feature>
<dbReference type="PANTHER" id="PTHR24220">
    <property type="entry name" value="IMPORT ATP-BINDING PROTEIN"/>
    <property type="match status" value="1"/>
</dbReference>
<dbReference type="EMBL" id="PIPI01000002">
    <property type="protein sequence ID" value="RUO20639.1"/>
    <property type="molecule type" value="Genomic_DNA"/>
</dbReference>
<evidence type="ECO:0000313" key="7">
    <source>
        <dbReference type="Proteomes" id="UP000288212"/>
    </source>
</evidence>